<protein>
    <submittedName>
        <fullName evidence="2">Uncharacterized protein</fullName>
    </submittedName>
</protein>
<feature type="compositionally biased region" description="Low complexity" evidence="1">
    <location>
        <begin position="25"/>
        <end position="37"/>
    </location>
</feature>
<name>A0AAJ0B4F8_9PEZI</name>
<dbReference type="EMBL" id="MU839842">
    <property type="protein sequence ID" value="KAK1751508.1"/>
    <property type="molecule type" value="Genomic_DNA"/>
</dbReference>
<gene>
    <name evidence="2" type="ORF">QBC47DRAFT_406210</name>
</gene>
<sequence length="121" mass="13507">MAEVTAADMAGDMVAEMPEEQEDITPAPSSTSDTATANDRLDLVSIQPEPTQRAESSRAKQFADKTTLSGWFPQTLDDEKYARKGDEIPQKSDHYHRRRSQSNADTRSKRHRAPVQVVESC</sequence>
<organism evidence="2 3">
    <name type="scientific">Echria macrotheca</name>
    <dbReference type="NCBI Taxonomy" id="438768"/>
    <lineage>
        <taxon>Eukaryota</taxon>
        <taxon>Fungi</taxon>
        <taxon>Dikarya</taxon>
        <taxon>Ascomycota</taxon>
        <taxon>Pezizomycotina</taxon>
        <taxon>Sordariomycetes</taxon>
        <taxon>Sordariomycetidae</taxon>
        <taxon>Sordariales</taxon>
        <taxon>Schizotheciaceae</taxon>
        <taxon>Echria</taxon>
    </lineage>
</organism>
<reference evidence="2" key="1">
    <citation type="submission" date="2023-06" db="EMBL/GenBank/DDBJ databases">
        <title>Genome-scale phylogeny and comparative genomics of the fungal order Sordariales.</title>
        <authorList>
            <consortium name="Lawrence Berkeley National Laboratory"/>
            <person name="Hensen N."/>
            <person name="Bonometti L."/>
            <person name="Westerberg I."/>
            <person name="Brannstrom I.O."/>
            <person name="Guillou S."/>
            <person name="Cros-Aarteil S."/>
            <person name="Calhoun S."/>
            <person name="Haridas S."/>
            <person name="Kuo A."/>
            <person name="Mondo S."/>
            <person name="Pangilinan J."/>
            <person name="Riley R."/>
            <person name="Labutti K."/>
            <person name="Andreopoulos B."/>
            <person name="Lipzen A."/>
            <person name="Chen C."/>
            <person name="Yanf M."/>
            <person name="Daum C."/>
            <person name="Ng V."/>
            <person name="Clum A."/>
            <person name="Steindorff A."/>
            <person name="Ohm R."/>
            <person name="Martin F."/>
            <person name="Silar P."/>
            <person name="Natvig D."/>
            <person name="Lalanne C."/>
            <person name="Gautier V."/>
            <person name="Ament-Velasquez S.L."/>
            <person name="Kruys A."/>
            <person name="Hutchinson M.I."/>
            <person name="Powell A.J."/>
            <person name="Barry K."/>
            <person name="Miller A.N."/>
            <person name="Grigoriev I.V."/>
            <person name="Debuchy R."/>
            <person name="Gladieux P."/>
            <person name="Thoren M.H."/>
            <person name="Johannesson H."/>
        </authorList>
    </citation>
    <scope>NUCLEOTIDE SEQUENCE</scope>
    <source>
        <strain evidence="2">PSN4</strain>
    </source>
</reference>
<dbReference type="AlphaFoldDB" id="A0AAJ0B4F8"/>
<evidence type="ECO:0000313" key="3">
    <source>
        <dbReference type="Proteomes" id="UP001239445"/>
    </source>
</evidence>
<feature type="region of interest" description="Disordered" evidence="1">
    <location>
        <begin position="1"/>
        <end position="121"/>
    </location>
</feature>
<accession>A0AAJ0B4F8</accession>
<dbReference type="Proteomes" id="UP001239445">
    <property type="component" value="Unassembled WGS sequence"/>
</dbReference>
<comment type="caution">
    <text evidence="2">The sequence shown here is derived from an EMBL/GenBank/DDBJ whole genome shotgun (WGS) entry which is preliminary data.</text>
</comment>
<feature type="compositionally biased region" description="Basic and acidic residues" evidence="1">
    <location>
        <begin position="77"/>
        <end position="93"/>
    </location>
</feature>
<proteinExistence type="predicted"/>
<evidence type="ECO:0000256" key="1">
    <source>
        <dbReference type="SAM" id="MobiDB-lite"/>
    </source>
</evidence>
<evidence type="ECO:0000313" key="2">
    <source>
        <dbReference type="EMBL" id="KAK1751508.1"/>
    </source>
</evidence>
<keyword evidence="3" id="KW-1185">Reference proteome</keyword>